<dbReference type="CDD" id="cd01948">
    <property type="entry name" value="EAL"/>
    <property type="match status" value="1"/>
</dbReference>
<dbReference type="PROSITE" id="PS50883">
    <property type="entry name" value="EAL"/>
    <property type="match status" value="1"/>
</dbReference>
<dbReference type="EMBL" id="PDKO01000010">
    <property type="protein sequence ID" value="RXJ62065.1"/>
    <property type="molecule type" value="Genomic_DNA"/>
</dbReference>
<dbReference type="SMART" id="SM00052">
    <property type="entry name" value="EAL"/>
    <property type="match status" value="1"/>
</dbReference>
<dbReference type="NCBIfam" id="TIGR00254">
    <property type="entry name" value="GGDEF"/>
    <property type="match status" value="1"/>
</dbReference>
<reference evidence="4 5" key="1">
    <citation type="submission" date="2017-10" db="EMBL/GenBank/DDBJ databases">
        <title>Genomics of the genus Arcobacter.</title>
        <authorList>
            <person name="Perez-Cataluna A."/>
            <person name="Figueras M.J."/>
        </authorList>
    </citation>
    <scope>NUCLEOTIDE SEQUENCE [LARGE SCALE GENOMIC DNA]</scope>
    <source>
        <strain evidence="4 5">DSM 24636</strain>
    </source>
</reference>
<name>A0A4Q0XYA8_9BACT</name>
<keyword evidence="1" id="KW-0472">Membrane</keyword>
<dbReference type="PROSITE" id="PS50887">
    <property type="entry name" value="GGDEF"/>
    <property type="match status" value="1"/>
</dbReference>
<dbReference type="InterPro" id="IPR050706">
    <property type="entry name" value="Cyclic-di-GMP_PDE-like"/>
</dbReference>
<dbReference type="Gene3D" id="3.30.70.270">
    <property type="match status" value="1"/>
</dbReference>
<dbReference type="SUPFAM" id="SSF55073">
    <property type="entry name" value="Nucleotide cyclase"/>
    <property type="match status" value="1"/>
</dbReference>
<feature type="domain" description="EAL" evidence="2">
    <location>
        <begin position="392"/>
        <end position="630"/>
    </location>
</feature>
<evidence type="ECO:0000256" key="1">
    <source>
        <dbReference type="SAM" id="Phobius"/>
    </source>
</evidence>
<feature type="transmembrane region" description="Helical" evidence="1">
    <location>
        <begin position="12"/>
        <end position="32"/>
    </location>
</feature>
<dbReference type="Pfam" id="PF00990">
    <property type="entry name" value="GGDEF"/>
    <property type="match status" value="1"/>
</dbReference>
<dbReference type="InterPro" id="IPR043128">
    <property type="entry name" value="Rev_trsase/Diguanyl_cyclase"/>
</dbReference>
<dbReference type="CDD" id="cd01949">
    <property type="entry name" value="GGDEF"/>
    <property type="match status" value="1"/>
</dbReference>
<dbReference type="STRING" id="877500.GCA_000935065_00884"/>
<evidence type="ECO:0000259" key="3">
    <source>
        <dbReference type="PROSITE" id="PS50887"/>
    </source>
</evidence>
<feature type="domain" description="GGDEF" evidence="3">
    <location>
        <begin position="249"/>
        <end position="386"/>
    </location>
</feature>
<sequence length="630" mass="73122">MKNKFVIKNPKYLILFSLIIFVSMFVVLYGTIKLEKKLEQKMLSISISDVISISLNSSKAISKLLKNSSNYIEDIKKDENLHKEVEKNLNILLTKNIKYAYLLYRDKKGVFRFLADAAEEDKAFINQKFDIDSPKWLEIFKTKNPVLIKQPLLHQLSITYLIPILNKNEVKLILAIDFSVKKIEDINKIIKIMKYAIITIILIILFFIIALVVQTIKYVTAKKSAFIDKLTNVFNRNYLQEHKDFINLNDYLLVAIDIDYFKKINDTYGHDAGDRILKQVANIMQLCTRVNDDTIVRYGGEEFLILIKTKRKNHLSALNVLERVFNSIQESKFRISETESINLTVSIGVNLTPGKSRTFQDAFKLADIALYNAKNKGRNKIEIYSNEQNENFYMTINDIKDAIEERRLTCYYQKIVNNENLDTSHYEALLRVINKKGEIITPDKIFPVIKGTFISRNITKYVLDICYKKLLENKDISLNVNLNPQDVVNDSILAILRNYANEPDIPNRLGLEIVENEDIINYDGAKKNLLMLKNLGYKLYIDDFGSGYSNFIYLTEIKTDFIKIDGNIIRKILDDKVSYLVVKNIVNFAKEANIKVIAEFVSDEKIYEKVKELKIEYSQGFYFSKPEENL</sequence>
<dbReference type="SUPFAM" id="SSF141868">
    <property type="entry name" value="EAL domain-like"/>
    <property type="match status" value="1"/>
</dbReference>
<dbReference type="PANTHER" id="PTHR33121">
    <property type="entry name" value="CYCLIC DI-GMP PHOSPHODIESTERASE PDEF"/>
    <property type="match status" value="1"/>
</dbReference>
<evidence type="ECO:0000259" key="2">
    <source>
        <dbReference type="PROSITE" id="PS50883"/>
    </source>
</evidence>
<dbReference type="InterPro" id="IPR029787">
    <property type="entry name" value="Nucleotide_cyclase"/>
</dbReference>
<dbReference type="InterPro" id="IPR000160">
    <property type="entry name" value="GGDEF_dom"/>
</dbReference>
<dbReference type="SMART" id="SM00267">
    <property type="entry name" value="GGDEF"/>
    <property type="match status" value="1"/>
</dbReference>
<dbReference type="OrthoDB" id="9790732at2"/>
<proteinExistence type="predicted"/>
<keyword evidence="5" id="KW-1185">Reference proteome</keyword>
<dbReference type="Gene3D" id="3.20.20.450">
    <property type="entry name" value="EAL domain"/>
    <property type="match status" value="1"/>
</dbReference>
<accession>A0A4Q0XYA8</accession>
<dbReference type="GO" id="GO:0071111">
    <property type="term" value="F:cyclic-guanylate-specific phosphodiesterase activity"/>
    <property type="evidence" value="ECO:0007669"/>
    <property type="project" value="InterPro"/>
</dbReference>
<keyword evidence="1" id="KW-0812">Transmembrane</keyword>
<evidence type="ECO:0008006" key="6">
    <source>
        <dbReference type="Google" id="ProtNLM"/>
    </source>
</evidence>
<organism evidence="4 5">
    <name type="scientific">Halarcobacter anaerophilus</name>
    <dbReference type="NCBI Taxonomy" id="877500"/>
    <lineage>
        <taxon>Bacteria</taxon>
        <taxon>Pseudomonadati</taxon>
        <taxon>Campylobacterota</taxon>
        <taxon>Epsilonproteobacteria</taxon>
        <taxon>Campylobacterales</taxon>
        <taxon>Arcobacteraceae</taxon>
        <taxon>Halarcobacter</taxon>
    </lineage>
</organism>
<dbReference type="InterPro" id="IPR035919">
    <property type="entry name" value="EAL_sf"/>
</dbReference>
<feature type="transmembrane region" description="Helical" evidence="1">
    <location>
        <begin position="192"/>
        <end position="213"/>
    </location>
</feature>
<dbReference type="PANTHER" id="PTHR33121:SF71">
    <property type="entry name" value="OXYGEN SENSOR PROTEIN DOSP"/>
    <property type="match status" value="1"/>
</dbReference>
<comment type="caution">
    <text evidence="4">The sequence shown here is derived from an EMBL/GenBank/DDBJ whole genome shotgun (WGS) entry which is preliminary data.</text>
</comment>
<dbReference type="RefSeq" id="WP_129082594.1">
    <property type="nucleotide sequence ID" value="NZ_CP041070.1"/>
</dbReference>
<evidence type="ECO:0000313" key="5">
    <source>
        <dbReference type="Proteomes" id="UP000290191"/>
    </source>
</evidence>
<dbReference type="Pfam" id="PF00563">
    <property type="entry name" value="EAL"/>
    <property type="match status" value="1"/>
</dbReference>
<protein>
    <recommendedName>
        <fullName evidence="6">GGDEF-domain containing protein</fullName>
    </recommendedName>
</protein>
<evidence type="ECO:0000313" key="4">
    <source>
        <dbReference type="EMBL" id="RXJ62065.1"/>
    </source>
</evidence>
<dbReference type="AlphaFoldDB" id="A0A4Q0XYA8"/>
<dbReference type="FunFam" id="3.30.70.270:FF:000001">
    <property type="entry name" value="Diguanylate cyclase domain protein"/>
    <property type="match status" value="1"/>
</dbReference>
<gene>
    <name evidence="4" type="ORF">CRV06_11580</name>
</gene>
<keyword evidence="1" id="KW-1133">Transmembrane helix</keyword>
<dbReference type="Proteomes" id="UP000290191">
    <property type="component" value="Unassembled WGS sequence"/>
</dbReference>
<dbReference type="InterPro" id="IPR001633">
    <property type="entry name" value="EAL_dom"/>
</dbReference>